<dbReference type="STRING" id="391038.Bphy_2391"/>
<evidence type="ECO:0000313" key="3">
    <source>
        <dbReference type="Proteomes" id="UP000001192"/>
    </source>
</evidence>
<name>B2JFU1_PARP8</name>
<dbReference type="HOGENOM" id="CLU_1599618_0_0_4"/>
<accession>B2JFU1</accession>
<keyword evidence="3" id="KW-1185">Reference proteome</keyword>
<dbReference type="EMBL" id="CP001043">
    <property type="protein sequence ID" value="ACC71566.1"/>
    <property type="molecule type" value="Genomic_DNA"/>
</dbReference>
<dbReference type="Proteomes" id="UP000001192">
    <property type="component" value="Chromosome 1"/>
</dbReference>
<organism evidence="2 3">
    <name type="scientific">Paraburkholderia phymatum (strain DSM 17167 / CIP 108236 / LMG 21445 / STM815)</name>
    <name type="common">Burkholderia phymatum</name>
    <dbReference type="NCBI Taxonomy" id="391038"/>
    <lineage>
        <taxon>Bacteria</taxon>
        <taxon>Pseudomonadati</taxon>
        <taxon>Pseudomonadota</taxon>
        <taxon>Betaproteobacteria</taxon>
        <taxon>Burkholderiales</taxon>
        <taxon>Burkholderiaceae</taxon>
        <taxon>Paraburkholderia</taxon>
    </lineage>
</organism>
<gene>
    <name evidence="2" type="ordered locus">Bphy_2391</name>
</gene>
<dbReference type="KEGG" id="bph:Bphy_2391"/>
<proteinExistence type="predicted"/>
<evidence type="ECO:0000256" key="1">
    <source>
        <dbReference type="SAM" id="MobiDB-lite"/>
    </source>
</evidence>
<evidence type="ECO:0000313" key="2">
    <source>
        <dbReference type="EMBL" id="ACC71566.1"/>
    </source>
</evidence>
<feature type="region of interest" description="Disordered" evidence="1">
    <location>
        <begin position="1"/>
        <end position="39"/>
    </location>
</feature>
<sequence>MCRPPSPGAAALFGEQRPNDRSLPTSVRRPSPKPSVGRMRGLIAGAAQSGRWRPHAIGHERSVDARLRIVDNQDSSSETGRRRYMDWTFRTRWKEELVCSSSIGGLILEMPMGVPSIYLPTEAAWQASAPEWARPYWDSIHTQLKSWCALHSFPLVVDSTASVFNE</sequence>
<dbReference type="AlphaFoldDB" id="B2JFU1"/>
<reference evidence="3" key="1">
    <citation type="journal article" date="2014" name="Stand. Genomic Sci.">
        <title>Complete genome sequence of Burkholderia phymatum STM815(T), a broad host range and efficient nitrogen-fixing symbiont of Mimosa species.</title>
        <authorList>
            <person name="Moulin L."/>
            <person name="Klonowska A."/>
            <person name="Caroline B."/>
            <person name="Booth K."/>
            <person name="Vriezen J.A."/>
            <person name="Melkonian R."/>
            <person name="James E.K."/>
            <person name="Young J.P."/>
            <person name="Bena G."/>
            <person name="Hauser L."/>
            <person name="Land M."/>
            <person name="Kyrpides N."/>
            <person name="Bruce D."/>
            <person name="Chain P."/>
            <person name="Copeland A."/>
            <person name="Pitluck S."/>
            <person name="Woyke T."/>
            <person name="Lizotte-Waniewski M."/>
            <person name="Bristow J."/>
            <person name="Riley M."/>
        </authorList>
    </citation>
    <scope>NUCLEOTIDE SEQUENCE [LARGE SCALE GENOMIC DNA]</scope>
    <source>
        <strain evidence="3">DSM 17167 / CIP 108236 / LMG 21445 / STM815</strain>
    </source>
</reference>
<protein>
    <submittedName>
        <fullName evidence="2">Uncharacterized protein</fullName>
    </submittedName>
</protein>